<dbReference type="InterPro" id="IPR003778">
    <property type="entry name" value="CT_A_B"/>
</dbReference>
<name>A0A447UTM0_CITKO</name>
<evidence type="ECO:0000256" key="3">
    <source>
        <dbReference type="ARBA" id="ARBA00022840"/>
    </source>
</evidence>
<dbReference type="InterPro" id="IPR003833">
    <property type="entry name" value="CT_C_D"/>
</dbReference>
<dbReference type="Pfam" id="PF02626">
    <property type="entry name" value="CT_A_B"/>
    <property type="match status" value="1"/>
</dbReference>
<keyword evidence="2 6" id="KW-0378">Hydrolase</keyword>
<protein>
    <submittedName>
        <fullName evidence="6">Allophanate hydrolase subunit 2</fullName>
    </submittedName>
</protein>
<accession>A0A447UTM0</accession>
<evidence type="ECO:0000313" key="7">
    <source>
        <dbReference type="Proteomes" id="UP000270272"/>
    </source>
</evidence>
<feature type="domain" description="Carboxyltransferase" evidence="5">
    <location>
        <begin position="240"/>
        <end position="515"/>
    </location>
</feature>
<evidence type="ECO:0000256" key="1">
    <source>
        <dbReference type="ARBA" id="ARBA00022741"/>
    </source>
</evidence>
<dbReference type="InterPro" id="IPR053526">
    <property type="entry name" value="5-oxoprolinase_subunit"/>
</dbReference>
<dbReference type="InterPro" id="IPR010016">
    <property type="entry name" value="PxpB"/>
</dbReference>
<dbReference type="GO" id="GO:0016787">
    <property type="term" value="F:hydrolase activity"/>
    <property type="evidence" value="ECO:0007669"/>
    <property type="project" value="UniProtKB-KW"/>
</dbReference>
<dbReference type="Pfam" id="PF02682">
    <property type="entry name" value="CT_C_D"/>
    <property type="match status" value="1"/>
</dbReference>
<dbReference type="NCBIfam" id="TIGR00370">
    <property type="entry name" value="5-oxoprolinase subunit PxpB"/>
    <property type="match status" value="1"/>
</dbReference>
<dbReference type="InterPro" id="IPR029000">
    <property type="entry name" value="Cyclophilin-like_dom_sf"/>
</dbReference>
<organism evidence="6 7">
    <name type="scientific">Citrobacter koseri</name>
    <name type="common">Citrobacter diversus</name>
    <dbReference type="NCBI Taxonomy" id="545"/>
    <lineage>
        <taxon>Bacteria</taxon>
        <taxon>Pseudomonadati</taxon>
        <taxon>Pseudomonadota</taxon>
        <taxon>Gammaproteobacteria</taxon>
        <taxon>Enterobacterales</taxon>
        <taxon>Enterobacteriaceae</taxon>
        <taxon>Citrobacter</taxon>
    </lineage>
</organism>
<dbReference type="PANTHER" id="PTHR43309:SF3">
    <property type="entry name" value="5-OXOPROLINASE SUBUNIT C"/>
    <property type="match status" value="1"/>
</dbReference>
<dbReference type="EMBL" id="LR134204">
    <property type="protein sequence ID" value="VEB94023.1"/>
    <property type="molecule type" value="Genomic_DNA"/>
</dbReference>
<evidence type="ECO:0000259" key="5">
    <source>
        <dbReference type="SMART" id="SM00797"/>
    </source>
</evidence>
<keyword evidence="3" id="KW-0067">ATP-binding</keyword>
<sequence>MQRARCYLLGETAVVLELEPPVTLASQKRIWRLAQRLVDMPNVVEVIPGMNNITVILREPQTLALDAIERLQRWWEESEALEPDSRFIEIPVTYGGEGGPDLAEVARHSGLSEKQVVELHASVEYVVWFLGFQPGFPYLGGLPEQLHTPRRAEPRLIVPAGSVGIGGPQTGIYPLPTPGGWQLIGHTPMKLFDPQRDEPILLRPGDTIRFVPQKEGGMLNIIRAGMYTSVQDGGRHGYRQSGISHCGALDKPALHIANLLVGNDASAPALEITLGQLVVEFESDGWFALTGAGCEARLDDQPVWTGWRLPVKAGQRLALKRPLHGMRSYLAVAGGIDVPEVMGSCSTDLKVGIGGLEGRLLKDGDRLATGRSERQFSGPQGVKQLLWGNRIRALPGPEYQEFEAASQEAFWRSPWQLSPQSNRMGYRLQGQPLKRTTERELLSHGLLPGVIQVPHNGQPIVLMNDAQTTGGYPRIACIIEADMYHLAQIPLGQPIHFVQCTLEEALKARHDQQRYLEQLTWRLNDEH</sequence>
<dbReference type="SUPFAM" id="SSF50891">
    <property type="entry name" value="Cyclophilin-like"/>
    <property type="match status" value="2"/>
</dbReference>
<evidence type="ECO:0000256" key="2">
    <source>
        <dbReference type="ARBA" id="ARBA00022801"/>
    </source>
</evidence>
<gene>
    <name evidence="6" type="primary">kipI</name>
    <name evidence="6" type="ORF">NCTC11075_04933</name>
</gene>
<proteinExistence type="predicted"/>
<feature type="domain" description="Carboxyltransferase" evidence="4">
    <location>
        <begin position="4"/>
        <end position="202"/>
    </location>
</feature>
<dbReference type="NCBIfam" id="NF045499">
    <property type="entry name" value="PxpC_5OPro"/>
    <property type="match status" value="1"/>
</dbReference>
<evidence type="ECO:0000259" key="4">
    <source>
        <dbReference type="SMART" id="SM00796"/>
    </source>
</evidence>
<dbReference type="PANTHER" id="PTHR43309">
    <property type="entry name" value="5-OXOPROLINASE SUBUNIT C"/>
    <property type="match status" value="1"/>
</dbReference>
<dbReference type="InterPro" id="IPR052708">
    <property type="entry name" value="PxpC"/>
</dbReference>
<dbReference type="Proteomes" id="UP000270272">
    <property type="component" value="Chromosome"/>
</dbReference>
<dbReference type="SMART" id="SM00796">
    <property type="entry name" value="AHS1"/>
    <property type="match status" value="1"/>
</dbReference>
<dbReference type="GO" id="GO:0005524">
    <property type="term" value="F:ATP binding"/>
    <property type="evidence" value="ECO:0007669"/>
    <property type="project" value="UniProtKB-KW"/>
</dbReference>
<reference evidence="6 7" key="1">
    <citation type="submission" date="2018-12" db="EMBL/GenBank/DDBJ databases">
        <authorList>
            <consortium name="Pathogen Informatics"/>
        </authorList>
    </citation>
    <scope>NUCLEOTIDE SEQUENCE [LARGE SCALE GENOMIC DNA]</scope>
    <source>
        <strain evidence="6 7">NCTC11075</strain>
    </source>
</reference>
<dbReference type="AlphaFoldDB" id="A0A447UTM0"/>
<keyword evidence="1" id="KW-0547">Nucleotide-binding</keyword>
<dbReference type="Gene3D" id="2.40.100.10">
    <property type="entry name" value="Cyclophilin-like"/>
    <property type="match status" value="2"/>
</dbReference>
<dbReference type="SUPFAM" id="SSF160467">
    <property type="entry name" value="PH0987 N-terminal domain-like"/>
    <property type="match status" value="1"/>
</dbReference>
<evidence type="ECO:0000313" key="6">
    <source>
        <dbReference type="EMBL" id="VEB94023.1"/>
    </source>
</evidence>
<dbReference type="SMART" id="SM00797">
    <property type="entry name" value="AHS2"/>
    <property type="match status" value="1"/>
</dbReference>
<dbReference type="NCBIfam" id="TIGR00724">
    <property type="entry name" value="urea_amlyse_rel"/>
    <property type="match status" value="1"/>
</dbReference>